<dbReference type="InterPro" id="IPR020806">
    <property type="entry name" value="PKS_PP-bd"/>
</dbReference>
<dbReference type="GO" id="GO:0044550">
    <property type="term" value="P:secondary metabolite biosynthetic process"/>
    <property type="evidence" value="ECO:0007669"/>
    <property type="project" value="TreeGrafter"/>
</dbReference>
<feature type="region of interest" description="Disordered" evidence="3">
    <location>
        <begin position="551"/>
        <end position="570"/>
    </location>
</feature>
<dbReference type="GO" id="GO:0043041">
    <property type="term" value="P:amino acid activation for nonribosomal peptide biosynthetic process"/>
    <property type="evidence" value="ECO:0007669"/>
    <property type="project" value="TreeGrafter"/>
</dbReference>
<keyword evidence="1" id="KW-0596">Phosphopantetheine</keyword>
<comment type="caution">
    <text evidence="5">The sequence shown here is derived from an EMBL/GenBank/DDBJ whole genome shotgun (WGS) entry which is preliminary data.</text>
</comment>
<dbReference type="EMBL" id="WWCW01000071">
    <property type="protein sequence ID" value="MYM89337.1"/>
    <property type="molecule type" value="Genomic_DNA"/>
</dbReference>
<evidence type="ECO:0000313" key="6">
    <source>
        <dbReference type="Proteomes" id="UP000470302"/>
    </source>
</evidence>
<dbReference type="AlphaFoldDB" id="A0A845G8W5"/>
<feature type="domain" description="Carrier" evidence="4">
    <location>
        <begin position="469"/>
        <end position="544"/>
    </location>
</feature>
<dbReference type="SMART" id="SM00823">
    <property type="entry name" value="PKS_PP"/>
    <property type="match status" value="1"/>
</dbReference>
<protein>
    <recommendedName>
        <fullName evidence="4">Carrier domain-containing protein</fullName>
    </recommendedName>
</protein>
<evidence type="ECO:0000259" key="4">
    <source>
        <dbReference type="PROSITE" id="PS50075"/>
    </source>
</evidence>
<dbReference type="SUPFAM" id="SSF52777">
    <property type="entry name" value="CoA-dependent acyltransferases"/>
    <property type="match status" value="2"/>
</dbReference>
<gene>
    <name evidence="5" type="ORF">GTP91_19440</name>
</gene>
<evidence type="ECO:0000256" key="3">
    <source>
        <dbReference type="SAM" id="MobiDB-lite"/>
    </source>
</evidence>
<sequence>MNIQSESADLPLLPAQARMLQLEQVASHTKRFHIAAALHLAGELDVPALTQVVGAVQAAHPALRTCIVEVEGDLAQRVLPAQDGALGGLSVESLDGLPAAARESFARAQITAEAVLPFQPGTALFRARLLRIASHEHWLLLTVHRCVADEWSMRVVMSELCTRYLHVARTQQPPALDGAWDWAGYVLRQHSRLRQDADGARLQALRDRLRDRAHALQPPTDGDVTANTANRLRGARPIALPAAVAARLRQIASDGGVRPRAVLMAAYGAVAAHWAASSGFVVVTTARDSALASIIGPLEQKIAVTVDLADNPGFGQLVRRVDLAYGEALAMGDLPLAAVTADLWPPLRHGEGAQVALHVPEDAHRGLPELPGLEVEASIDGGPLADEALSLFMRQTADEWEGALVYAALLFHASTIEQQLRRLVGFLCLAADQPAIPVLDLLNQIPAEAAPVHQLPADVQVAGGGNPAHAAAKLQSKLAVVWARALGLAVVGLDEHFFDLGGHSLMLPAMQKEIEQITGLELEIGMILQYPSVRKFSAYCSARLWPANDGRAQSRQERWKRRDLERTAAS</sequence>
<dbReference type="InterPro" id="IPR001242">
    <property type="entry name" value="Condensation_dom"/>
</dbReference>
<keyword evidence="2" id="KW-0597">Phosphoprotein</keyword>
<dbReference type="Proteomes" id="UP000470302">
    <property type="component" value="Unassembled WGS sequence"/>
</dbReference>
<accession>A0A845G8W5</accession>
<dbReference type="SUPFAM" id="SSF47336">
    <property type="entry name" value="ACP-like"/>
    <property type="match status" value="1"/>
</dbReference>
<organism evidence="5 6">
    <name type="scientific">Duganella vulcania</name>
    <dbReference type="NCBI Taxonomy" id="2692166"/>
    <lineage>
        <taxon>Bacteria</taxon>
        <taxon>Pseudomonadati</taxon>
        <taxon>Pseudomonadota</taxon>
        <taxon>Betaproteobacteria</taxon>
        <taxon>Burkholderiales</taxon>
        <taxon>Oxalobacteraceae</taxon>
        <taxon>Telluria group</taxon>
        <taxon>Duganella</taxon>
    </lineage>
</organism>
<dbReference type="GO" id="GO:0031177">
    <property type="term" value="F:phosphopantetheine binding"/>
    <property type="evidence" value="ECO:0007669"/>
    <property type="project" value="InterPro"/>
</dbReference>
<dbReference type="InterPro" id="IPR023213">
    <property type="entry name" value="CAT-like_dom_sf"/>
</dbReference>
<dbReference type="Pfam" id="PF00668">
    <property type="entry name" value="Condensation"/>
    <property type="match status" value="1"/>
</dbReference>
<dbReference type="PROSITE" id="PS50075">
    <property type="entry name" value="CARRIER"/>
    <property type="match status" value="1"/>
</dbReference>
<dbReference type="PANTHER" id="PTHR45527">
    <property type="entry name" value="NONRIBOSOMAL PEPTIDE SYNTHETASE"/>
    <property type="match status" value="1"/>
</dbReference>
<dbReference type="RefSeq" id="WP_161098278.1">
    <property type="nucleotide sequence ID" value="NZ_WWCW01000071.1"/>
</dbReference>
<dbReference type="GO" id="GO:0003824">
    <property type="term" value="F:catalytic activity"/>
    <property type="evidence" value="ECO:0007669"/>
    <property type="project" value="InterPro"/>
</dbReference>
<dbReference type="PANTHER" id="PTHR45527:SF1">
    <property type="entry name" value="FATTY ACID SYNTHASE"/>
    <property type="match status" value="1"/>
</dbReference>
<dbReference type="Gene3D" id="3.30.559.30">
    <property type="entry name" value="Nonribosomal peptide synthetase, condensation domain"/>
    <property type="match status" value="1"/>
</dbReference>
<dbReference type="Gene3D" id="3.30.559.10">
    <property type="entry name" value="Chloramphenicol acetyltransferase-like domain"/>
    <property type="match status" value="1"/>
</dbReference>
<dbReference type="Pfam" id="PF00550">
    <property type="entry name" value="PP-binding"/>
    <property type="match status" value="1"/>
</dbReference>
<dbReference type="InterPro" id="IPR036736">
    <property type="entry name" value="ACP-like_sf"/>
</dbReference>
<dbReference type="InterPro" id="IPR009081">
    <property type="entry name" value="PP-bd_ACP"/>
</dbReference>
<evidence type="ECO:0000256" key="2">
    <source>
        <dbReference type="ARBA" id="ARBA00022553"/>
    </source>
</evidence>
<name>A0A845G8W5_9BURK</name>
<evidence type="ECO:0000313" key="5">
    <source>
        <dbReference type="EMBL" id="MYM89337.1"/>
    </source>
</evidence>
<dbReference type="Gene3D" id="1.10.1200.10">
    <property type="entry name" value="ACP-like"/>
    <property type="match status" value="1"/>
</dbReference>
<proteinExistence type="predicted"/>
<dbReference type="GO" id="GO:0005737">
    <property type="term" value="C:cytoplasm"/>
    <property type="evidence" value="ECO:0007669"/>
    <property type="project" value="TreeGrafter"/>
</dbReference>
<reference evidence="5 6" key="1">
    <citation type="submission" date="2020-01" db="EMBL/GenBank/DDBJ databases">
        <title>Novel species isolated from a subtropical stream in China.</title>
        <authorList>
            <person name="Lu H."/>
        </authorList>
    </citation>
    <scope>NUCLEOTIDE SEQUENCE [LARGE SCALE GENOMIC DNA]</scope>
    <source>
        <strain evidence="5 6">FT82W</strain>
    </source>
</reference>
<feature type="compositionally biased region" description="Basic and acidic residues" evidence="3">
    <location>
        <begin position="552"/>
        <end position="570"/>
    </location>
</feature>
<evidence type="ECO:0000256" key="1">
    <source>
        <dbReference type="ARBA" id="ARBA00022450"/>
    </source>
</evidence>